<reference evidence="13" key="1">
    <citation type="submission" date="2016-08" db="EMBL/GenBank/DDBJ databases">
        <authorList>
            <person name="Merda D."/>
            <person name="Briand M."/>
            <person name="Taghouti G."/>
            <person name="Carrere S."/>
            <person name="Gouzy J."/>
            <person name="Portier P."/>
            <person name="Jacques M.-A."/>
            <person name="Fischer-Le Saux M."/>
        </authorList>
    </citation>
    <scope>NUCLEOTIDE SEQUENCE [LARGE SCALE GENOMIC DNA]</scope>
    <source>
        <strain evidence="13">CFBP1156</strain>
    </source>
</reference>
<evidence type="ECO:0000256" key="7">
    <source>
        <dbReference type="ARBA" id="ARBA00023163"/>
    </source>
</evidence>
<evidence type="ECO:0000259" key="10">
    <source>
        <dbReference type="PROSITE" id="PS50110"/>
    </source>
</evidence>
<protein>
    <submittedName>
        <fullName evidence="12">DNA-binding response regulator</fullName>
    </submittedName>
</protein>
<dbReference type="InterPro" id="IPR011006">
    <property type="entry name" value="CheY-like_superfamily"/>
</dbReference>
<gene>
    <name evidence="12" type="ORF">XhyaCFBP1156_13280</name>
</gene>
<dbReference type="PROSITE" id="PS51755">
    <property type="entry name" value="OMPR_PHOB"/>
    <property type="match status" value="1"/>
</dbReference>
<dbReference type="PANTHER" id="PTHR48111:SF35">
    <property type="entry name" value="TRANSCRIPTIONAL REGULATORY PROTEIN QSEB"/>
    <property type="match status" value="1"/>
</dbReference>
<keyword evidence="5" id="KW-0805">Transcription regulation</keyword>
<dbReference type="EMBL" id="MDEG01000011">
    <property type="protein sequence ID" value="PPU96988.1"/>
    <property type="molecule type" value="Genomic_DNA"/>
</dbReference>
<keyword evidence="7" id="KW-0804">Transcription</keyword>
<keyword evidence="13" id="KW-1185">Reference proteome</keyword>
<evidence type="ECO:0000313" key="12">
    <source>
        <dbReference type="EMBL" id="PPU96988.1"/>
    </source>
</evidence>
<evidence type="ECO:0000256" key="1">
    <source>
        <dbReference type="ARBA" id="ARBA00004496"/>
    </source>
</evidence>
<feature type="domain" description="OmpR/PhoB-type" evidence="11">
    <location>
        <begin position="137"/>
        <end position="236"/>
    </location>
</feature>
<dbReference type="PANTHER" id="PTHR48111">
    <property type="entry name" value="REGULATOR OF RPOS"/>
    <property type="match status" value="1"/>
</dbReference>
<dbReference type="Proteomes" id="UP000238261">
    <property type="component" value="Unassembled WGS sequence"/>
</dbReference>
<evidence type="ECO:0000259" key="11">
    <source>
        <dbReference type="PROSITE" id="PS51755"/>
    </source>
</evidence>
<dbReference type="InterPro" id="IPR036388">
    <property type="entry name" value="WH-like_DNA-bd_sf"/>
</dbReference>
<dbReference type="RefSeq" id="WP_046981729.1">
    <property type="nucleotide sequence ID" value="NZ_CP043476.1"/>
</dbReference>
<evidence type="ECO:0000256" key="3">
    <source>
        <dbReference type="ARBA" id="ARBA00022553"/>
    </source>
</evidence>
<feature type="DNA-binding region" description="OmpR/PhoB-type" evidence="9">
    <location>
        <begin position="137"/>
        <end position="236"/>
    </location>
</feature>
<dbReference type="Pfam" id="PF00486">
    <property type="entry name" value="Trans_reg_C"/>
    <property type="match status" value="1"/>
</dbReference>
<dbReference type="InterPro" id="IPR016032">
    <property type="entry name" value="Sig_transdc_resp-reg_C-effctor"/>
</dbReference>
<dbReference type="Gene3D" id="1.10.10.10">
    <property type="entry name" value="Winged helix-like DNA-binding domain superfamily/Winged helix DNA-binding domain"/>
    <property type="match status" value="1"/>
</dbReference>
<comment type="subcellular location">
    <subcellularLocation>
        <location evidence="1">Cytoplasm</location>
    </subcellularLocation>
</comment>
<evidence type="ECO:0000256" key="5">
    <source>
        <dbReference type="ARBA" id="ARBA00023015"/>
    </source>
</evidence>
<dbReference type="InterPro" id="IPR001867">
    <property type="entry name" value="OmpR/PhoB-type_DNA-bd"/>
</dbReference>
<feature type="modified residue" description="4-aspartylphosphate" evidence="8">
    <location>
        <position position="61"/>
    </location>
</feature>
<dbReference type="GO" id="GO:0000976">
    <property type="term" value="F:transcription cis-regulatory region binding"/>
    <property type="evidence" value="ECO:0007669"/>
    <property type="project" value="TreeGrafter"/>
</dbReference>
<organism evidence="12 13">
    <name type="scientific">Xanthomonas hyacinthi</name>
    <dbReference type="NCBI Taxonomy" id="56455"/>
    <lineage>
        <taxon>Bacteria</taxon>
        <taxon>Pseudomonadati</taxon>
        <taxon>Pseudomonadota</taxon>
        <taxon>Gammaproteobacteria</taxon>
        <taxon>Lysobacterales</taxon>
        <taxon>Lysobacteraceae</taxon>
        <taxon>Xanthomonas</taxon>
    </lineage>
</organism>
<name>A0A2S7EVA4_9XANT</name>
<dbReference type="SMART" id="SM00862">
    <property type="entry name" value="Trans_reg_C"/>
    <property type="match status" value="1"/>
</dbReference>
<evidence type="ECO:0000256" key="4">
    <source>
        <dbReference type="ARBA" id="ARBA00023012"/>
    </source>
</evidence>
<dbReference type="InterPro" id="IPR039420">
    <property type="entry name" value="WalR-like"/>
</dbReference>
<dbReference type="GO" id="GO:0006355">
    <property type="term" value="P:regulation of DNA-templated transcription"/>
    <property type="evidence" value="ECO:0007669"/>
    <property type="project" value="InterPro"/>
</dbReference>
<dbReference type="GO" id="GO:0000156">
    <property type="term" value="F:phosphorelay response regulator activity"/>
    <property type="evidence" value="ECO:0007669"/>
    <property type="project" value="TreeGrafter"/>
</dbReference>
<feature type="domain" description="Response regulatory" evidence="10">
    <location>
        <begin position="12"/>
        <end position="127"/>
    </location>
</feature>
<dbReference type="CDD" id="cd00383">
    <property type="entry name" value="trans_reg_C"/>
    <property type="match status" value="1"/>
</dbReference>
<dbReference type="SUPFAM" id="SSF52172">
    <property type="entry name" value="CheY-like"/>
    <property type="match status" value="1"/>
</dbReference>
<dbReference type="InterPro" id="IPR001789">
    <property type="entry name" value="Sig_transdc_resp-reg_receiver"/>
</dbReference>
<evidence type="ECO:0000256" key="8">
    <source>
        <dbReference type="PROSITE-ProRule" id="PRU00169"/>
    </source>
</evidence>
<dbReference type="OrthoDB" id="6007214at2"/>
<keyword evidence="2" id="KW-0963">Cytoplasm</keyword>
<keyword evidence="3 8" id="KW-0597">Phosphoprotein</keyword>
<accession>A0A2S7EVA4</accession>
<dbReference type="GO" id="GO:0005829">
    <property type="term" value="C:cytosol"/>
    <property type="evidence" value="ECO:0007669"/>
    <property type="project" value="TreeGrafter"/>
</dbReference>
<dbReference type="GO" id="GO:0032993">
    <property type="term" value="C:protein-DNA complex"/>
    <property type="evidence" value="ECO:0007669"/>
    <property type="project" value="TreeGrafter"/>
</dbReference>
<dbReference type="Gene3D" id="3.40.50.2300">
    <property type="match status" value="1"/>
</dbReference>
<evidence type="ECO:0000256" key="9">
    <source>
        <dbReference type="PROSITE-ProRule" id="PRU01091"/>
    </source>
</evidence>
<comment type="caution">
    <text evidence="12">The sequence shown here is derived from an EMBL/GenBank/DDBJ whole genome shotgun (WGS) entry which is preliminary data.</text>
</comment>
<dbReference type="SUPFAM" id="SSF46894">
    <property type="entry name" value="C-terminal effector domain of the bipartite response regulators"/>
    <property type="match status" value="1"/>
</dbReference>
<evidence type="ECO:0000256" key="2">
    <source>
        <dbReference type="ARBA" id="ARBA00022490"/>
    </source>
</evidence>
<sequence length="275" mass="30655">MTRSDLAPRGQHYALLSRDAALVAQVTESLRNLRPELHVFSDELDVLRALRQSPCELILFDANCASPLDSAVLAWQNCHQGRPIPLIVIGRFLSSTAIFDWYRAGALDVLSIPFDNNELHVRAALATRRLEPAANDDQRIGVGAYRLDRASSMVYLNDEPIKLTAREFCIAWLLFSNPGVCLRRCQLAKTIWGNNSDFTDRTLEQHIYKLRKKLRLCSSGSVRIHTIYSHGYRLELSNSDCPAESSLPPSSLPAALTSVYAPSMDAPIIPPRLGT</sequence>
<evidence type="ECO:0000313" key="13">
    <source>
        <dbReference type="Proteomes" id="UP000238261"/>
    </source>
</evidence>
<proteinExistence type="predicted"/>
<dbReference type="PROSITE" id="PS50110">
    <property type="entry name" value="RESPONSE_REGULATORY"/>
    <property type="match status" value="1"/>
</dbReference>
<evidence type="ECO:0000256" key="6">
    <source>
        <dbReference type="ARBA" id="ARBA00023125"/>
    </source>
</evidence>
<keyword evidence="6 9" id="KW-0238">DNA-binding</keyword>
<dbReference type="AlphaFoldDB" id="A0A2S7EVA4"/>
<keyword evidence="4" id="KW-0902">Two-component regulatory system</keyword>